<comment type="caution">
    <text evidence="2">The sequence shown here is derived from an EMBL/GenBank/DDBJ whole genome shotgun (WGS) entry which is preliminary data.</text>
</comment>
<sequence>MAALLGDGPHRAVAEVVRARLRTVPEGARALTAAEASPGDARARALLTAAVDHLLAADPAFARYLATTGLGKPADPPTVQLRSEPGTVQLRVGPPSTPPPASPATVQLRLDPGAARARTLAARRSGTGIVVALALVLIAALVAIGIHLGSRPLLKPGGPGLAHAAPPLGDPALVRAVLPDARALPGGWQVRREPTAGTARGGGLPCLLPDSCDLQLASATVTFGSASAQTVEFGVASFASPEAAARAFDHTLDRTAGTDPAAAVPRIGDQSAVRVQGSSSAVALARVGSVLLVVRGEGSGDQLTGPAFTGLAELVAERARQAQEGRTPDAAADGASS</sequence>
<keyword evidence="3" id="KW-1185">Reference proteome</keyword>
<protein>
    <submittedName>
        <fullName evidence="2">Uncharacterized protein</fullName>
    </submittedName>
</protein>
<dbReference type="Proteomes" id="UP000263377">
    <property type="component" value="Unassembled WGS sequence"/>
</dbReference>
<reference evidence="2 3" key="1">
    <citation type="submission" date="2018-08" db="EMBL/GenBank/DDBJ databases">
        <title>Diversity &amp; Physiological Properties of Lignin-Decomposing Actinobacteria from Soil.</title>
        <authorList>
            <person name="Roh S.G."/>
            <person name="Kim S.B."/>
        </authorList>
    </citation>
    <scope>NUCLEOTIDE SEQUENCE [LARGE SCALE GENOMIC DNA]</scope>
    <source>
        <strain evidence="2 3">MMS17-GH009</strain>
    </source>
</reference>
<evidence type="ECO:0000313" key="2">
    <source>
        <dbReference type="EMBL" id="RGD55997.1"/>
    </source>
</evidence>
<evidence type="ECO:0000313" key="3">
    <source>
        <dbReference type="Proteomes" id="UP000263377"/>
    </source>
</evidence>
<keyword evidence="1" id="KW-0472">Membrane</keyword>
<dbReference type="EMBL" id="QVIG01000002">
    <property type="protein sequence ID" value="RGD55997.1"/>
    <property type="molecule type" value="Genomic_DNA"/>
</dbReference>
<evidence type="ECO:0000256" key="1">
    <source>
        <dbReference type="SAM" id="Phobius"/>
    </source>
</evidence>
<gene>
    <name evidence="2" type="ORF">DR950_37355</name>
</gene>
<name>A0A372ZL53_9ACTN</name>
<dbReference type="AlphaFoldDB" id="A0A372ZL53"/>
<feature type="transmembrane region" description="Helical" evidence="1">
    <location>
        <begin position="126"/>
        <end position="148"/>
    </location>
</feature>
<accession>A0A372ZL53</accession>
<proteinExistence type="predicted"/>
<organism evidence="2 3">
    <name type="scientific">Kitasatospora xanthocidica</name>
    <dbReference type="NCBI Taxonomy" id="83382"/>
    <lineage>
        <taxon>Bacteria</taxon>
        <taxon>Bacillati</taxon>
        <taxon>Actinomycetota</taxon>
        <taxon>Actinomycetes</taxon>
        <taxon>Kitasatosporales</taxon>
        <taxon>Streptomycetaceae</taxon>
        <taxon>Kitasatospora</taxon>
    </lineage>
</organism>
<keyword evidence="1" id="KW-0812">Transmembrane</keyword>
<keyword evidence="1" id="KW-1133">Transmembrane helix</keyword>